<evidence type="ECO:0000313" key="1">
    <source>
        <dbReference type="EMBL" id="WOL04020.1"/>
    </source>
</evidence>
<dbReference type="SUPFAM" id="SSF56399">
    <property type="entry name" value="ADP-ribosylation"/>
    <property type="match status" value="1"/>
</dbReference>
<gene>
    <name evidence="1" type="ORF">Cni_G12741</name>
</gene>
<dbReference type="InterPro" id="IPR009297">
    <property type="entry name" value="DUF952"/>
</dbReference>
<dbReference type="Gene3D" id="3.20.170.20">
    <property type="entry name" value="Protein of unknown function DUF952"/>
    <property type="match status" value="1"/>
</dbReference>
<dbReference type="AlphaFoldDB" id="A0AAQ3QD29"/>
<sequence>MFVYLAVGGGGGCEMDKSGGDGIEKRVPKDGFVYRVSTSAEWEALQKTGFMLGGDLDRRTGCVHLSDLDQVKVVLNNFFRGREGLYLLQIDAAKLGQGLIYEAAEGTYFPHFYGPDRSFQPLSLDCVNKAEKLEVQNEEFICSLLDQA</sequence>
<accession>A0AAQ3QD29</accession>
<proteinExistence type="predicted"/>
<dbReference type="Pfam" id="PF06108">
    <property type="entry name" value="DUF952"/>
    <property type="match status" value="1"/>
</dbReference>
<dbReference type="PANTHER" id="PTHR34129">
    <property type="entry name" value="BLR1139 PROTEIN"/>
    <property type="match status" value="1"/>
</dbReference>
<dbReference type="Proteomes" id="UP001327560">
    <property type="component" value="Chromosome 4"/>
</dbReference>
<evidence type="ECO:0000313" key="2">
    <source>
        <dbReference type="Proteomes" id="UP001327560"/>
    </source>
</evidence>
<name>A0AAQ3QD29_9LILI</name>
<keyword evidence="2" id="KW-1185">Reference proteome</keyword>
<organism evidence="1 2">
    <name type="scientific">Canna indica</name>
    <name type="common">Indian-shot</name>
    <dbReference type="NCBI Taxonomy" id="4628"/>
    <lineage>
        <taxon>Eukaryota</taxon>
        <taxon>Viridiplantae</taxon>
        <taxon>Streptophyta</taxon>
        <taxon>Embryophyta</taxon>
        <taxon>Tracheophyta</taxon>
        <taxon>Spermatophyta</taxon>
        <taxon>Magnoliopsida</taxon>
        <taxon>Liliopsida</taxon>
        <taxon>Zingiberales</taxon>
        <taxon>Cannaceae</taxon>
        <taxon>Canna</taxon>
    </lineage>
</organism>
<dbReference type="EMBL" id="CP136893">
    <property type="protein sequence ID" value="WOL04020.1"/>
    <property type="molecule type" value="Genomic_DNA"/>
</dbReference>
<reference evidence="1 2" key="1">
    <citation type="submission" date="2023-10" db="EMBL/GenBank/DDBJ databases">
        <title>Chromosome-scale genome assembly provides insights into flower coloration mechanisms of Canna indica.</title>
        <authorList>
            <person name="Li C."/>
        </authorList>
    </citation>
    <scope>NUCLEOTIDE SEQUENCE [LARGE SCALE GENOMIC DNA]</scope>
    <source>
        <tissue evidence="1">Flower</tissue>
    </source>
</reference>
<protein>
    <submittedName>
        <fullName evidence="1">Uncharacterized protein</fullName>
    </submittedName>
</protein>
<dbReference type="PANTHER" id="PTHR34129:SF1">
    <property type="entry name" value="DUF952 DOMAIN-CONTAINING PROTEIN"/>
    <property type="match status" value="1"/>
</dbReference>